<keyword evidence="8 10" id="KW-0807">Transducer</keyword>
<dbReference type="Pfam" id="PF00015">
    <property type="entry name" value="MCPsignal"/>
    <property type="match status" value="1"/>
</dbReference>
<dbReference type="PANTHER" id="PTHR32089">
    <property type="entry name" value="METHYL-ACCEPTING CHEMOTAXIS PROTEIN MCPB"/>
    <property type="match status" value="1"/>
</dbReference>
<evidence type="ECO:0000256" key="4">
    <source>
        <dbReference type="ARBA" id="ARBA00022500"/>
    </source>
</evidence>
<comment type="caution">
    <text evidence="14">The sequence shown here is derived from an EMBL/GenBank/DDBJ whole genome shotgun (WGS) entry which is preliminary data.</text>
</comment>
<evidence type="ECO:0000256" key="11">
    <source>
        <dbReference type="SAM" id="Phobius"/>
    </source>
</evidence>
<proteinExistence type="inferred from homology"/>
<dbReference type="RefSeq" id="WP_275119990.1">
    <property type="nucleotide sequence ID" value="NZ_JAOTPO010000015.1"/>
</dbReference>
<evidence type="ECO:0000256" key="10">
    <source>
        <dbReference type="PROSITE-ProRule" id="PRU00284"/>
    </source>
</evidence>
<dbReference type="CDD" id="cd06225">
    <property type="entry name" value="HAMP"/>
    <property type="match status" value="1"/>
</dbReference>
<dbReference type="SUPFAM" id="SSF103190">
    <property type="entry name" value="Sensory domain-like"/>
    <property type="match status" value="1"/>
</dbReference>
<gene>
    <name evidence="14" type="ORF">N7Z68_18710</name>
</gene>
<evidence type="ECO:0000256" key="6">
    <source>
        <dbReference type="ARBA" id="ARBA00022989"/>
    </source>
</evidence>
<dbReference type="SMART" id="SM00304">
    <property type="entry name" value="HAMP"/>
    <property type="match status" value="1"/>
</dbReference>
<comment type="subcellular location">
    <subcellularLocation>
        <location evidence="1">Cell membrane</location>
        <topology evidence="1">Multi-pass membrane protein</topology>
    </subcellularLocation>
</comment>
<dbReference type="PROSITE" id="PS50111">
    <property type="entry name" value="CHEMOTAXIS_TRANSDUC_2"/>
    <property type="match status" value="1"/>
</dbReference>
<dbReference type="Pfam" id="PF02743">
    <property type="entry name" value="dCache_1"/>
    <property type="match status" value="1"/>
</dbReference>
<dbReference type="InterPro" id="IPR003660">
    <property type="entry name" value="HAMP_dom"/>
</dbReference>
<dbReference type="InterPro" id="IPR029151">
    <property type="entry name" value="Sensor-like_sf"/>
</dbReference>
<dbReference type="Gene3D" id="1.10.8.500">
    <property type="entry name" value="HAMP domain in histidine kinase"/>
    <property type="match status" value="1"/>
</dbReference>
<dbReference type="EMBL" id="JAOTPO010000015">
    <property type="protein sequence ID" value="MDE5415396.1"/>
    <property type="molecule type" value="Genomic_DNA"/>
</dbReference>
<keyword evidence="7 11" id="KW-0472">Membrane</keyword>
<evidence type="ECO:0000256" key="8">
    <source>
        <dbReference type="ARBA" id="ARBA00023224"/>
    </source>
</evidence>
<keyword evidence="4" id="KW-0145">Chemotaxis</keyword>
<dbReference type="PROSITE" id="PS50885">
    <property type="entry name" value="HAMP"/>
    <property type="match status" value="1"/>
</dbReference>
<evidence type="ECO:0000256" key="3">
    <source>
        <dbReference type="ARBA" id="ARBA00022481"/>
    </source>
</evidence>
<dbReference type="Gene3D" id="3.30.450.20">
    <property type="entry name" value="PAS domain"/>
    <property type="match status" value="2"/>
</dbReference>
<sequence length="652" mass="70712">MNLKNKLLFTFLLLLIIPSLVIGTISYQSAKSSLENQMMDGAMENTNIVNQKVNEMVSSKMAEADFLSKLISQELYDGWESPKVRQILDGYVVNHPELDFAYLGTFEGEMIRQPNPGPESEGFDPRTRPWYEGAMADTSAVNITQPYIAISTGRMVVTISKATSDLSGVIGLQMDLTDFQDIISTITIGEEGFVFILDENNVPVVHPELEIGEPLEADWGVNILASDSGQFDYVNLRGQSMRSNFVTNELTGWTIGSTISEEEIERSAAPIFNITLSVIIAAIIVGVALAYFVIKSITRPLEHLKELSEKVSKGNLSVRADIRSKDEIGIVGASFNRMLDSFSSILNSVGDSSNHLSSSAQQLTASAEQTTLGTESVSNSIEDISQGVDEQVNIVNELSETMKNMNERICNIVEHADSSSTQANFASEKSSEGEQSILTAVKKMGDISESVQGLGNSISELGQYSQEIGQIISVITNISEQTNLLALNAAIESARAGEHGKGFSVVASEVRKLAELSAANAKQITSLIRTIQSKTDEAIKANEKATGEVKEGILSVNNAGQLFEEIQEAAHKVAKQVKEVSILSNSISQDSLRTVEVVDEFSTIAQNSLASIERISAASEEQLASMEEITSSANSLSDLADELQGEFRKYKA</sequence>
<keyword evidence="6 11" id="KW-1133">Transmembrane helix</keyword>
<keyword evidence="3" id="KW-0488">Methylation</keyword>
<reference evidence="14" key="1">
    <citation type="submission" date="2024-05" db="EMBL/GenBank/DDBJ databases">
        <title>Alkalihalobacillus sp. strain MEB203 novel alkaliphilic bacterium from Lonar Lake, India.</title>
        <authorList>
            <person name="Joshi A."/>
            <person name="Thite S."/>
            <person name="Mengade P."/>
        </authorList>
    </citation>
    <scope>NUCLEOTIDE SEQUENCE</scope>
    <source>
        <strain evidence="14">MEB 203</strain>
    </source>
</reference>
<evidence type="ECO:0000313" key="14">
    <source>
        <dbReference type="EMBL" id="MDE5415396.1"/>
    </source>
</evidence>
<evidence type="ECO:0000256" key="9">
    <source>
        <dbReference type="ARBA" id="ARBA00029447"/>
    </source>
</evidence>
<feature type="domain" description="Methyl-accepting transducer" evidence="12">
    <location>
        <begin position="366"/>
        <end position="637"/>
    </location>
</feature>
<dbReference type="CDD" id="cd11386">
    <property type="entry name" value="MCP_signal"/>
    <property type="match status" value="1"/>
</dbReference>
<evidence type="ECO:0000256" key="2">
    <source>
        <dbReference type="ARBA" id="ARBA00022475"/>
    </source>
</evidence>
<evidence type="ECO:0000313" key="15">
    <source>
        <dbReference type="Proteomes" id="UP001148125"/>
    </source>
</evidence>
<evidence type="ECO:0000256" key="5">
    <source>
        <dbReference type="ARBA" id="ARBA00022692"/>
    </source>
</evidence>
<dbReference type="SUPFAM" id="SSF58104">
    <property type="entry name" value="Methyl-accepting chemotaxis protein (MCP) signaling domain"/>
    <property type="match status" value="1"/>
</dbReference>
<dbReference type="Pfam" id="PF00672">
    <property type="entry name" value="HAMP"/>
    <property type="match status" value="1"/>
</dbReference>
<evidence type="ECO:0000259" key="12">
    <source>
        <dbReference type="PROSITE" id="PS50111"/>
    </source>
</evidence>
<keyword evidence="15" id="KW-1185">Reference proteome</keyword>
<organism evidence="14 15">
    <name type="scientific">Alkalihalobacterium chitinilyticum</name>
    <dbReference type="NCBI Taxonomy" id="2980103"/>
    <lineage>
        <taxon>Bacteria</taxon>
        <taxon>Bacillati</taxon>
        <taxon>Bacillota</taxon>
        <taxon>Bacilli</taxon>
        <taxon>Bacillales</taxon>
        <taxon>Bacillaceae</taxon>
        <taxon>Alkalihalobacterium</taxon>
    </lineage>
</organism>
<evidence type="ECO:0000256" key="1">
    <source>
        <dbReference type="ARBA" id="ARBA00004651"/>
    </source>
</evidence>
<dbReference type="Gene3D" id="1.10.287.950">
    <property type="entry name" value="Methyl-accepting chemotaxis protein"/>
    <property type="match status" value="1"/>
</dbReference>
<feature type="transmembrane region" description="Helical" evidence="11">
    <location>
        <begin position="271"/>
        <end position="294"/>
    </location>
</feature>
<dbReference type="CDD" id="cd12912">
    <property type="entry name" value="PDC2_MCP_like"/>
    <property type="match status" value="1"/>
</dbReference>
<dbReference type="PANTHER" id="PTHR32089:SF114">
    <property type="entry name" value="METHYL-ACCEPTING CHEMOTAXIS PROTEIN MCPB"/>
    <property type="match status" value="1"/>
</dbReference>
<dbReference type="SMART" id="SM00283">
    <property type="entry name" value="MA"/>
    <property type="match status" value="1"/>
</dbReference>
<dbReference type="Proteomes" id="UP001148125">
    <property type="component" value="Unassembled WGS sequence"/>
</dbReference>
<dbReference type="InterPro" id="IPR004089">
    <property type="entry name" value="MCPsignal_dom"/>
</dbReference>
<name>A0ABT5VJM6_9BACI</name>
<keyword evidence="2" id="KW-1003">Cell membrane</keyword>
<dbReference type="CDD" id="cd18773">
    <property type="entry name" value="PDC1_HK_sensor"/>
    <property type="match status" value="1"/>
</dbReference>
<evidence type="ECO:0000256" key="7">
    <source>
        <dbReference type="ARBA" id="ARBA00023136"/>
    </source>
</evidence>
<dbReference type="InterPro" id="IPR033479">
    <property type="entry name" value="dCache_1"/>
</dbReference>
<comment type="similarity">
    <text evidence="9">Belongs to the methyl-accepting chemotaxis (MCP) protein family.</text>
</comment>
<keyword evidence="5 11" id="KW-0812">Transmembrane</keyword>
<evidence type="ECO:0000259" key="13">
    <source>
        <dbReference type="PROSITE" id="PS50885"/>
    </source>
</evidence>
<feature type="domain" description="HAMP" evidence="13">
    <location>
        <begin position="295"/>
        <end position="347"/>
    </location>
</feature>
<protein>
    <submittedName>
        <fullName evidence="14">Methyl-accepting chemotaxis protein</fullName>
    </submittedName>
</protein>
<accession>A0ABT5VJM6</accession>